<dbReference type="Proteomes" id="UP001404104">
    <property type="component" value="Unassembled WGS sequence"/>
</dbReference>
<evidence type="ECO:0000313" key="1">
    <source>
        <dbReference type="EMBL" id="MEN2787086.1"/>
    </source>
</evidence>
<dbReference type="SUPFAM" id="SSF56219">
    <property type="entry name" value="DNase I-like"/>
    <property type="match status" value="1"/>
</dbReference>
<keyword evidence="1" id="KW-0378">Hydrolase</keyword>
<dbReference type="PANTHER" id="PTHR11371:SF31">
    <property type="entry name" value="EXTRACELLULAR NUCLEASE"/>
    <property type="match status" value="1"/>
</dbReference>
<dbReference type="Gene3D" id="3.60.10.10">
    <property type="entry name" value="Endonuclease/exonuclease/phosphatase"/>
    <property type="match status" value="1"/>
</dbReference>
<sequence length="391" mass="43822">MSNMYAGLRRAFGADEDGAKHCADRLLKIRARLQPLRDRKSESSLLLATWNIRDFDSNKFGFGPRRTESFYYIAEMIAAFDLVAVQEVNEDMDALERVMAILGREWTYIATDITEGSGGNGERMVFVYNTEKVHFRRVAGEIVLPQGQLIVAEKNVKPPASMEAGTTPVTKQEQHLQFARSPFLVAFQSGWFQFSLCTAHLYYGAASGAALDQRIAEIEALVTFFADRQDKASKRAAANHRPVENYIILGDFNVVSPEHKTMQALKSHGFVVPPEIDGKKVRKLGQHFYDQIAVRVKDARFKVLGGGMVDIFEDVFTDADLPLYAGALPKKDLEKDSTAKAKTPEALYKKWRTWQMSDHHPLWIEIATDFSEQYLGAIAAGKADVAKPPKP</sequence>
<organism evidence="1 2">
    <name type="scientific">Sphingomonas qilianensis</name>
    <dbReference type="NCBI Taxonomy" id="1736690"/>
    <lineage>
        <taxon>Bacteria</taxon>
        <taxon>Pseudomonadati</taxon>
        <taxon>Pseudomonadota</taxon>
        <taxon>Alphaproteobacteria</taxon>
        <taxon>Sphingomonadales</taxon>
        <taxon>Sphingomonadaceae</taxon>
        <taxon>Sphingomonas</taxon>
    </lineage>
</organism>
<dbReference type="GO" id="GO:0004519">
    <property type="term" value="F:endonuclease activity"/>
    <property type="evidence" value="ECO:0007669"/>
    <property type="project" value="UniProtKB-KW"/>
</dbReference>
<dbReference type="CDD" id="cd10283">
    <property type="entry name" value="MnuA_DNase1-like"/>
    <property type="match status" value="1"/>
</dbReference>
<keyword evidence="1" id="KW-0255">Endonuclease</keyword>
<gene>
    <name evidence="1" type="ORF">ABC969_11730</name>
</gene>
<comment type="caution">
    <text evidence="1">The sequence shown here is derived from an EMBL/GenBank/DDBJ whole genome shotgun (WGS) entry which is preliminary data.</text>
</comment>
<proteinExistence type="predicted"/>
<name>A0ABU9XTC3_9SPHN</name>
<accession>A0ABU9XTC3</accession>
<protein>
    <submittedName>
        <fullName evidence="1">Endonuclease/exonuclease/phosphatase family protein</fullName>
    </submittedName>
</protein>
<keyword evidence="2" id="KW-1185">Reference proteome</keyword>
<keyword evidence="1" id="KW-0540">Nuclease</keyword>
<dbReference type="PANTHER" id="PTHR11371">
    <property type="entry name" value="DEOXYRIBONUCLEASE"/>
    <property type="match status" value="1"/>
</dbReference>
<dbReference type="RefSeq" id="WP_345865179.1">
    <property type="nucleotide sequence ID" value="NZ_JBDIMF010000005.1"/>
</dbReference>
<evidence type="ECO:0000313" key="2">
    <source>
        <dbReference type="Proteomes" id="UP001404104"/>
    </source>
</evidence>
<dbReference type="EMBL" id="JBDIMF010000005">
    <property type="protein sequence ID" value="MEN2787086.1"/>
    <property type="molecule type" value="Genomic_DNA"/>
</dbReference>
<dbReference type="InterPro" id="IPR036691">
    <property type="entry name" value="Endo/exonu/phosph_ase_sf"/>
</dbReference>
<reference evidence="1 2" key="1">
    <citation type="submission" date="2024-05" db="EMBL/GenBank/DDBJ databases">
        <authorList>
            <person name="Liu Q."/>
            <person name="Xin Y.-H."/>
        </authorList>
    </citation>
    <scope>NUCLEOTIDE SEQUENCE [LARGE SCALE GENOMIC DNA]</scope>
    <source>
        <strain evidence="1 2">CGMCC 1.15349</strain>
    </source>
</reference>